<reference evidence="1 2" key="1">
    <citation type="submission" date="2017-06" db="EMBL/GenBank/DDBJ databases">
        <title>Draft genome sequence of a variant of Elsinoe murrayae.</title>
        <authorList>
            <person name="Cheng Q."/>
        </authorList>
    </citation>
    <scope>NUCLEOTIDE SEQUENCE [LARGE SCALE GENOMIC DNA]</scope>
    <source>
        <strain evidence="1 2">CQ-2017a</strain>
    </source>
</reference>
<comment type="caution">
    <text evidence="1">The sequence shown here is derived from an EMBL/GenBank/DDBJ whole genome shotgun (WGS) entry which is preliminary data.</text>
</comment>
<gene>
    <name evidence="1" type="ORF">CAC42_7263</name>
</gene>
<organism evidence="1 2">
    <name type="scientific">Sphaceloma murrayae</name>
    <dbReference type="NCBI Taxonomy" id="2082308"/>
    <lineage>
        <taxon>Eukaryota</taxon>
        <taxon>Fungi</taxon>
        <taxon>Dikarya</taxon>
        <taxon>Ascomycota</taxon>
        <taxon>Pezizomycotina</taxon>
        <taxon>Dothideomycetes</taxon>
        <taxon>Dothideomycetidae</taxon>
        <taxon>Myriangiales</taxon>
        <taxon>Elsinoaceae</taxon>
        <taxon>Sphaceloma</taxon>
    </lineage>
</organism>
<evidence type="ECO:0000313" key="1">
    <source>
        <dbReference type="EMBL" id="PNS17209.1"/>
    </source>
</evidence>
<evidence type="ECO:0000313" key="2">
    <source>
        <dbReference type="Proteomes" id="UP000243797"/>
    </source>
</evidence>
<dbReference type="AlphaFoldDB" id="A0A2K1QQF9"/>
<dbReference type="InParanoid" id="A0A2K1QQF9"/>
<accession>A0A2K1QQF9</accession>
<keyword evidence="2" id="KW-1185">Reference proteome</keyword>
<dbReference type="EMBL" id="NKHZ01000052">
    <property type="protein sequence ID" value="PNS17209.1"/>
    <property type="molecule type" value="Genomic_DNA"/>
</dbReference>
<sequence>MAWAQDNPCPNAAVWVSEAQARFDRNYLAALKITDAATPTGTTLKTEVHDAAGEESIFSLMVSHAVCDANDRAPDGRPEVAFLTCWPRGGWPPPAPTSAPVLQRKWVAGNDAILDTEPPGCKAFRQKYATITGWCP</sequence>
<dbReference type="Proteomes" id="UP000243797">
    <property type="component" value="Unassembled WGS sequence"/>
</dbReference>
<name>A0A2K1QQF9_9PEZI</name>
<proteinExistence type="predicted"/>
<protein>
    <submittedName>
        <fullName evidence="1">Uncharacterized protein</fullName>
    </submittedName>
</protein>